<evidence type="ECO:0000256" key="1">
    <source>
        <dbReference type="SAM" id="MobiDB-lite"/>
    </source>
</evidence>
<dbReference type="Proteomes" id="UP001642483">
    <property type="component" value="Unassembled WGS sequence"/>
</dbReference>
<dbReference type="PANTHER" id="PTHR35081:SF1">
    <property type="entry name" value="COILED-COIL DOMAIN-CONTAINING PROTEIN 105"/>
    <property type="match status" value="1"/>
</dbReference>
<accession>A0ABP0F061</accession>
<gene>
    <name evidence="2" type="ORF">CVLEPA_LOCUS831</name>
</gene>
<dbReference type="PANTHER" id="PTHR35081">
    <property type="entry name" value="COILED-COIL DOMAIN-CONTAINING PROTEIN 105"/>
    <property type="match status" value="1"/>
</dbReference>
<feature type="region of interest" description="Disordered" evidence="1">
    <location>
        <begin position="216"/>
        <end position="250"/>
    </location>
</feature>
<dbReference type="InterPro" id="IPR038949">
    <property type="entry name" value="TEKTL1"/>
</dbReference>
<reference evidence="2 3" key="1">
    <citation type="submission" date="2024-02" db="EMBL/GenBank/DDBJ databases">
        <authorList>
            <person name="Daric V."/>
            <person name="Darras S."/>
        </authorList>
    </citation>
    <scope>NUCLEOTIDE SEQUENCE [LARGE SCALE GENOMIC DNA]</scope>
</reference>
<name>A0ABP0F061_CLALP</name>
<dbReference type="EMBL" id="CAWYQH010000001">
    <property type="protein sequence ID" value="CAK8671794.1"/>
    <property type="molecule type" value="Genomic_DNA"/>
</dbReference>
<feature type="compositionally biased region" description="Basic residues" evidence="1">
    <location>
        <begin position="227"/>
        <end position="242"/>
    </location>
</feature>
<comment type="caution">
    <text evidence="2">The sequence shown here is derived from an EMBL/GenBank/DDBJ whole genome shotgun (WGS) entry which is preliminary data.</text>
</comment>
<organism evidence="2 3">
    <name type="scientific">Clavelina lepadiformis</name>
    <name type="common">Light-bulb sea squirt</name>
    <name type="synonym">Ascidia lepadiformis</name>
    <dbReference type="NCBI Taxonomy" id="159417"/>
    <lineage>
        <taxon>Eukaryota</taxon>
        <taxon>Metazoa</taxon>
        <taxon>Chordata</taxon>
        <taxon>Tunicata</taxon>
        <taxon>Ascidiacea</taxon>
        <taxon>Aplousobranchia</taxon>
        <taxon>Clavelinidae</taxon>
        <taxon>Clavelina</taxon>
    </lineage>
</organism>
<keyword evidence="3" id="KW-1185">Reference proteome</keyword>
<sequence length="375" mass="43248">MAKPGICPPSTNWSTSLAVGYTPKTAAWITAKKDSCYANPKAGVSLSKVHSHMRQLRVVVITLHEKADLINKEIKLLTKIKKGIARCLHDINNELSSKRTDAMIKRPRFVKNRMRETLASFRERNDDVVRMDRKQMLHAQRNLRNQYSLVREELQKLAIIQKQITYTILERSRILNMFPDIIAASMKYRDDMEDMQRRKDYQHMFQYVSSRPGLYKANCTKEERRRPSQPRHKTQQRAKSARPQRPTAETIAVPTVKSEVALMKQPKIAEGNQANMRMPKQAWGKDEDHCLCEINVGAFTAMTSECHEVIMSVEESYRASRVLRKTLLEVVEESLLVPSSSKEAEKLKTSQHGRFYGNACGGKCPRKRNIAKWFM</sequence>
<evidence type="ECO:0000313" key="3">
    <source>
        <dbReference type="Proteomes" id="UP001642483"/>
    </source>
</evidence>
<proteinExistence type="predicted"/>
<evidence type="ECO:0000313" key="2">
    <source>
        <dbReference type="EMBL" id="CAK8671794.1"/>
    </source>
</evidence>
<protein>
    <submittedName>
        <fullName evidence="2">Uncharacterized protein</fullName>
    </submittedName>
</protein>